<keyword evidence="1" id="KW-0678">Repressor</keyword>
<dbReference type="InterPro" id="IPR009057">
    <property type="entry name" value="Homeodomain-like_sf"/>
</dbReference>
<dbReference type="Pfam" id="PF17918">
    <property type="entry name" value="TetR_C_15"/>
    <property type="match status" value="1"/>
</dbReference>
<dbReference type="Gene3D" id="1.10.357.10">
    <property type="entry name" value="Tetracycline Repressor, domain 2"/>
    <property type="match status" value="1"/>
</dbReference>
<dbReference type="Pfam" id="PF00440">
    <property type="entry name" value="TetR_N"/>
    <property type="match status" value="1"/>
</dbReference>
<dbReference type="PANTHER" id="PTHR30055">
    <property type="entry name" value="HTH-TYPE TRANSCRIPTIONAL REGULATOR RUTR"/>
    <property type="match status" value="1"/>
</dbReference>
<dbReference type="SUPFAM" id="SSF46689">
    <property type="entry name" value="Homeodomain-like"/>
    <property type="match status" value="1"/>
</dbReference>
<keyword evidence="4" id="KW-0804">Transcription</keyword>
<dbReference type="InterPro" id="IPR041669">
    <property type="entry name" value="TetR_C_15"/>
</dbReference>
<dbReference type="InterPro" id="IPR050109">
    <property type="entry name" value="HTH-type_TetR-like_transc_reg"/>
</dbReference>
<dbReference type="Proteomes" id="UP001371218">
    <property type="component" value="Unassembled WGS sequence"/>
</dbReference>
<dbReference type="PANTHER" id="PTHR30055:SF226">
    <property type="entry name" value="HTH-TYPE TRANSCRIPTIONAL REGULATOR PKSA"/>
    <property type="match status" value="1"/>
</dbReference>
<feature type="DNA-binding region" description="H-T-H motif" evidence="5">
    <location>
        <begin position="38"/>
        <end position="57"/>
    </location>
</feature>
<comment type="caution">
    <text evidence="7">The sequence shown here is derived from an EMBL/GenBank/DDBJ whole genome shotgun (WGS) entry which is preliminary data.</text>
</comment>
<evidence type="ECO:0000256" key="5">
    <source>
        <dbReference type="PROSITE-ProRule" id="PRU00335"/>
    </source>
</evidence>
<dbReference type="PROSITE" id="PS01081">
    <property type="entry name" value="HTH_TETR_1"/>
    <property type="match status" value="1"/>
</dbReference>
<reference evidence="7 8" key="1">
    <citation type="submission" date="2024-04" db="EMBL/GenBank/DDBJ databases">
        <title>Novel species of the genus Ideonella isolated from streams.</title>
        <authorList>
            <person name="Lu H."/>
        </authorList>
    </citation>
    <scope>NUCLEOTIDE SEQUENCE [LARGE SCALE GENOMIC DNA]</scope>
    <source>
        <strain evidence="7 8">DXS29W</strain>
    </source>
</reference>
<dbReference type="PROSITE" id="PS50977">
    <property type="entry name" value="HTH_TETR_2"/>
    <property type="match status" value="1"/>
</dbReference>
<keyword evidence="3 5" id="KW-0238">DNA-binding</keyword>
<evidence type="ECO:0000256" key="3">
    <source>
        <dbReference type="ARBA" id="ARBA00023125"/>
    </source>
</evidence>
<dbReference type="InterPro" id="IPR001647">
    <property type="entry name" value="HTH_TetR"/>
</dbReference>
<evidence type="ECO:0000313" key="7">
    <source>
        <dbReference type="EMBL" id="MEK8029847.1"/>
    </source>
</evidence>
<evidence type="ECO:0000256" key="2">
    <source>
        <dbReference type="ARBA" id="ARBA00023015"/>
    </source>
</evidence>
<dbReference type="RefSeq" id="WP_341424180.1">
    <property type="nucleotide sequence ID" value="NZ_JBBUTG010000001.1"/>
</dbReference>
<sequence length="206" mass="22563">MVPRASRKKPAQSRSRHTVHVILEAAARVFDQHGMKATTNQIAEVAGVSVGSLYQYFPDKQALITELHERHRALVAEQLACAMDEAATRAMVEVVRRAVAGCVSVHRERPGLQRLLHLHGPQLSYPDKSSPAKVAVRRQVCQWLEAQLPAADPAAVMRATQTLLTLVESLVHDAVLDSSEPHDDAVEAENITRVVCGYLSQLAIGE</sequence>
<accession>A0ABU9BIR3</accession>
<dbReference type="PRINTS" id="PR00455">
    <property type="entry name" value="HTHTETR"/>
</dbReference>
<name>A0ABU9BIR3_9BURK</name>
<evidence type="ECO:0000256" key="1">
    <source>
        <dbReference type="ARBA" id="ARBA00022491"/>
    </source>
</evidence>
<keyword evidence="8" id="KW-1185">Reference proteome</keyword>
<proteinExistence type="predicted"/>
<evidence type="ECO:0000256" key="4">
    <source>
        <dbReference type="ARBA" id="ARBA00023163"/>
    </source>
</evidence>
<keyword evidence="2" id="KW-0805">Transcription regulation</keyword>
<evidence type="ECO:0000313" key="8">
    <source>
        <dbReference type="Proteomes" id="UP001371218"/>
    </source>
</evidence>
<dbReference type="InterPro" id="IPR023772">
    <property type="entry name" value="DNA-bd_HTH_TetR-type_CS"/>
</dbReference>
<dbReference type="EMBL" id="JBBUTG010000001">
    <property type="protein sequence ID" value="MEK8029847.1"/>
    <property type="molecule type" value="Genomic_DNA"/>
</dbReference>
<protein>
    <submittedName>
        <fullName evidence="7">TetR/AcrR family transcriptional regulator</fullName>
    </submittedName>
</protein>
<feature type="domain" description="HTH tetR-type" evidence="6">
    <location>
        <begin position="16"/>
        <end position="75"/>
    </location>
</feature>
<organism evidence="7 8">
    <name type="scientific">Ideonella lacteola</name>
    <dbReference type="NCBI Taxonomy" id="2984193"/>
    <lineage>
        <taxon>Bacteria</taxon>
        <taxon>Pseudomonadati</taxon>
        <taxon>Pseudomonadota</taxon>
        <taxon>Betaproteobacteria</taxon>
        <taxon>Burkholderiales</taxon>
        <taxon>Sphaerotilaceae</taxon>
        <taxon>Ideonella</taxon>
    </lineage>
</organism>
<gene>
    <name evidence="7" type="ORF">AACH06_03355</name>
</gene>
<evidence type="ECO:0000259" key="6">
    <source>
        <dbReference type="PROSITE" id="PS50977"/>
    </source>
</evidence>